<proteinExistence type="predicted"/>
<reference evidence="2 3" key="1">
    <citation type="submission" date="2024-09" db="EMBL/GenBank/DDBJ databases">
        <authorList>
            <person name="Sun Q."/>
            <person name="Mori K."/>
        </authorList>
    </citation>
    <scope>NUCLEOTIDE SEQUENCE [LARGE SCALE GENOMIC DNA]</scope>
    <source>
        <strain evidence="2 3">CECT 7955</strain>
    </source>
</reference>
<dbReference type="EMBL" id="JBHMEY010000014">
    <property type="protein sequence ID" value="MFB9096251.1"/>
    <property type="molecule type" value="Genomic_DNA"/>
</dbReference>
<evidence type="ECO:0000259" key="1">
    <source>
        <dbReference type="PROSITE" id="PS51186"/>
    </source>
</evidence>
<feature type="domain" description="N-acetyltransferase" evidence="1">
    <location>
        <begin position="1"/>
        <end position="140"/>
    </location>
</feature>
<organism evidence="2 3">
    <name type="scientific">Flavobacterium jumunjinense</name>
    <dbReference type="NCBI Taxonomy" id="998845"/>
    <lineage>
        <taxon>Bacteria</taxon>
        <taxon>Pseudomonadati</taxon>
        <taxon>Bacteroidota</taxon>
        <taxon>Flavobacteriia</taxon>
        <taxon>Flavobacteriales</taxon>
        <taxon>Flavobacteriaceae</taxon>
        <taxon>Flavobacterium</taxon>
    </lineage>
</organism>
<dbReference type="InterPro" id="IPR016181">
    <property type="entry name" value="Acyl_CoA_acyltransferase"/>
</dbReference>
<protein>
    <submittedName>
        <fullName evidence="2">GNAT family N-acetyltransferase</fullName>
    </submittedName>
</protein>
<sequence>METITPKIKQITSNETIAIRHKVMWPNMSLEYVKLPNDESARHFGLFVNGEIISIISLFKEKNEIQFRKFATLIEFQGLGYGTILLKNIIDLIKKEGITKLWCNARIEKSKFYEKFNLKLASEKFKKDGIDYVVMEQQFNN</sequence>
<dbReference type="Pfam" id="PF13673">
    <property type="entry name" value="Acetyltransf_10"/>
    <property type="match status" value="1"/>
</dbReference>
<name>A0ABV5GLK0_9FLAO</name>
<dbReference type="RefSeq" id="WP_236458260.1">
    <property type="nucleotide sequence ID" value="NZ_CBCSGE010000009.1"/>
</dbReference>
<accession>A0ABV5GLK0</accession>
<comment type="caution">
    <text evidence="2">The sequence shown here is derived from an EMBL/GenBank/DDBJ whole genome shotgun (WGS) entry which is preliminary data.</text>
</comment>
<evidence type="ECO:0000313" key="3">
    <source>
        <dbReference type="Proteomes" id="UP001589607"/>
    </source>
</evidence>
<gene>
    <name evidence="2" type="ORF">ACFFVF_06970</name>
</gene>
<dbReference type="InterPro" id="IPR000182">
    <property type="entry name" value="GNAT_dom"/>
</dbReference>
<keyword evidence="3" id="KW-1185">Reference proteome</keyword>
<dbReference type="Proteomes" id="UP001589607">
    <property type="component" value="Unassembled WGS sequence"/>
</dbReference>
<dbReference type="CDD" id="cd04301">
    <property type="entry name" value="NAT_SF"/>
    <property type="match status" value="1"/>
</dbReference>
<dbReference type="PROSITE" id="PS51186">
    <property type="entry name" value="GNAT"/>
    <property type="match status" value="1"/>
</dbReference>
<dbReference type="Gene3D" id="3.40.630.30">
    <property type="match status" value="1"/>
</dbReference>
<dbReference type="SUPFAM" id="SSF55729">
    <property type="entry name" value="Acyl-CoA N-acyltransferases (Nat)"/>
    <property type="match status" value="1"/>
</dbReference>
<evidence type="ECO:0000313" key="2">
    <source>
        <dbReference type="EMBL" id="MFB9096251.1"/>
    </source>
</evidence>